<keyword evidence="2 7" id="KW-0813">Transport</keyword>
<evidence type="ECO:0000256" key="3">
    <source>
        <dbReference type="ARBA" id="ARBA00022475"/>
    </source>
</evidence>
<dbReference type="GO" id="GO:0055085">
    <property type="term" value="P:transmembrane transport"/>
    <property type="evidence" value="ECO:0007669"/>
    <property type="project" value="InterPro"/>
</dbReference>
<keyword evidence="3" id="KW-1003">Cell membrane</keyword>
<comment type="caution">
    <text evidence="9">The sequence shown here is derived from an EMBL/GenBank/DDBJ whole genome shotgun (WGS) entry which is preliminary data.</text>
</comment>
<gene>
    <name evidence="9" type="ORF">Dsi01nite_108910</name>
</gene>
<feature type="transmembrane region" description="Helical" evidence="7">
    <location>
        <begin position="152"/>
        <end position="171"/>
    </location>
</feature>
<keyword evidence="10" id="KW-1185">Reference proteome</keyword>
<feature type="domain" description="ABC transmembrane type-1" evidence="8">
    <location>
        <begin position="86"/>
        <end position="273"/>
    </location>
</feature>
<feature type="transmembrane region" description="Helical" evidence="7">
    <location>
        <begin position="246"/>
        <end position="273"/>
    </location>
</feature>
<proteinExistence type="inferred from homology"/>
<dbReference type="Proteomes" id="UP000660611">
    <property type="component" value="Unassembled WGS sequence"/>
</dbReference>
<dbReference type="Pfam" id="PF00528">
    <property type="entry name" value="BPD_transp_1"/>
    <property type="match status" value="1"/>
</dbReference>
<evidence type="ECO:0000256" key="2">
    <source>
        <dbReference type="ARBA" id="ARBA00022448"/>
    </source>
</evidence>
<dbReference type="EMBL" id="BONQ01000191">
    <property type="protein sequence ID" value="GIG52850.1"/>
    <property type="molecule type" value="Genomic_DNA"/>
</dbReference>
<feature type="transmembrane region" description="Helical" evidence="7">
    <location>
        <begin position="120"/>
        <end position="146"/>
    </location>
</feature>
<dbReference type="CDD" id="cd06261">
    <property type="entry name" value="TM_PBP2"/>
    <property type="match status" value="1"/>
</dbReference>
<comment type="subcellular location">
    <subcellularLocation>
        <location evidence="1 7">Cell membrane</location>
        <topology evidence="1 7">Multi-pass membrane protein</topology>
    </subcellularLocation>
</comment>
<dbReference type="AlphaFoldDB" id="A0A919Q2U2"/>
<dbReference type="PANTHER" id="PTHR30151">
    <property type="entry name" value="ALKANE SULFONATE ABC TRANSPORTER-RELATED, MEMBRANE SUBUNIT"/>
    <property type="match status" value="1"/>
</dbReference>
<keyword evidence="6 7" id="KW-0472">Membrane</keyword>
<feature type="transmembrane region" description="Helical" evidence="7">
    <location>
        <begin position="33"/>
        <end position="54"/>
    </location>
</feature>
<evidence type="ECO:0000256" key="5">
    <source>
        <dbReference type="ARBA" id="ARBA00022989"/>
    </source>
</evidence>
<evidence type="ECO:0000313" key="10">
    <source>
        <dbReference type="Proteomes" id="UP000660611"/>
    </source>
</evidence>
<organism evidence="9 10">
    <name type="scientific">Dactylosporangium siamense</name>
    <dbReference type="NCBI Taxonomy" id="685454"/>
    <lineage>
        <taxon>Bacteria</taxon>
        <taxon>Bacillati</taxon>
        <taxon>Actinomycetota</taxon>
        <taxon>Actinomycetes</taxon>
        <taxon>Micromonosporales</taxon>
        <taxon>Micromonosporaceae</taxon>
        <taxon>Dactylosporangium</taxon>
    </lineage>
</organism>
<sequence>MSVSSSVRPSLKTDQDAGDIRTERRIGVRLRRFIGSLWRPVLVLLGLFAVWWFVTWRELVAPYLIPPPAEVWTIFHDEFGFLMRQTWVTFYETVLGFVLAAVLGLITAVLIVYSRTLDKAVYPLVLFAQVIPKIAIAPLLIVWFGFGLTPKIVLAVLIAFFPVVISGVAGLRSTDPELLDLSSTMGAGQWKTFRKIRFPNALPHLMSGLKVAVTLAVTGAVVGEFVGASEGLGYVLQVANGNLNAAMLFADLLLMSAIGIVLFAVVEIAEALLIPWHASRRRPVTLTTS</sequence>
<evidence type="ECO:0000256" key="1">
    <source>
        <dbReference type="ARBA" id="ARBA00004651"/>
    </source>
</evidence>
<evidence type="ECO:0000256" key="6">
    <source>
        <dbReference type="ARBA" id="ARBA00023136"/>
    </source>
</evidence>
<keyword evidence="4 7" id="KW-0812">Transmembrane</keyword>
<reference evidence="9" key="1">
    <citation type="submission" date="2021-01" db="EMBL/GenBank/DDBJ databases">
        <title>Whole genome shotgun sequence of Dactylosporangium siamense NBRC 106093.</title>
        <authorList>
            <person name="Komaki H."/>
            <person name="Tamura T."/>
        </authorList>
    </citation>
    <scope>NUCLEOTIDE SEQUENCE</scope>
    <source>
        <strain evidence="9">NBRC 106093</strain>
    </source>
</reference>
<evidence type="ECO:0000256" key="7">
    <source>
        <dbReference type="RuleBase" id="RU363032"/>
    </source>
</evidence>
<dbReference type="PROSITE" id="PS50928">
    <property type="entry name" value="ABC_TM1"/>
    <property type="match status" value="1"/>
</dbReference>
<keyword evidence="5 7" id="KW-1133">Transmembrane helix</keyword>
<dbReference type="PANTHER" id="PTHR30151:SF20">
    <property type="entry name" value="ABC TRANSPORTER PERMEASE PROTEIN HI_0355-RELATED"/>
    <property type="match status" value="1"/>
</dbReference>
<dbReference type="GO" id="GO:0005886">
    <property type="term" value="C:plasma membrane"/>
    <property type="evidence" value="ECO:0007669"/>
    <property type="project" value="UniProtKB-SubCell"/>
</dbReference>
<feature type="transmembrane region" description="Helical" evidence="7">
    <location>
        <begin position="201"/>
        <end position="226"/>
    </location>
</feature>
<dbReference type="Gene3D" id="1.10.3720.10">
    <property type="entry name" value="MetI-like"/>
    <property type="match status" value="1"/>
</dbReference>
<dbReference type="RefSeq" id="WP_239137210.1">
    <property type="nucleotide sequence ID" value="NZ_BAAAVW010000001.1"/>
</dbReference>
<evidence type="ECO:0000259" key="8">
    <source>
        <dbReference type="PROSITE" id="PS50928"/>
    </source>
</evidence>
<feature type="transmembrane region" description="Helical" evidence="7">
    <location>
        <begin position="90"/>
        <end position="113"/>
    </location>
</feature>
<evidence type="ECO:0000256" key="4">
    <source>
        <dbReference type="ARBA" id="ARBA00022692"/>
    </source>
</evidence>
<protein>
    <submittedName>
        <fullName evidence="9">ABC transporter permease</fullName>
    </submittedName>
</protein>
<dbReference type="InterPro" id="IPR035906">
    <property type="entry name" value="MetI-like_sf"/>
</dbReference>
<dbReference type="SUPFAM" id="SSF161098">
    <property type="entry name" value="MetI-like"/>
    <property type="match status" value="1"/>
</dbReference>
<evidence type="ECO:0000313" key="9">
    <source>
        <dbReference type="EMBL" id="GIG52850.1"/>
    </source>
</evidence>
<dbReference type="InterPro" id="IPR000515">
    <property type="entry name" value="MetI-like"/>
</dbReference>
<name>A0A919Q2U2_9ACTN</name>
<comment type="similarity">
    <text evidence="7">Belongs to the binding-protein-dependent transport system permease family.</text>
</comment>
<accession>A0A919Q2U2</accession>